<name>A0ABQ0M3B6_MYCCL</name>
<keyword evidence="1" id="KW-0472">Membrane</keyword>
<keyword evidence="1" id="KW-1133">Transmembrane helix</keyword>
<feature type="transmembrane region" description="Helical" evidence="1">
    <location>
        <begin position="37"/>
        <end position="57"/>
    </location>
</feature>
<reference evidence="2" key="1">
    <citation type="submission" date="2014-09" db="EMBL/GenBank/DDBJ databases">
        <title>Genome sequence of the luminous mushroom Mycena chlorophos for searching fungal bioluminescence genes.</title>
        <authorList>
            <person name="Tanaka Y."/>
            <person name="Kasuga D."/>
            <person name="Oba Y."/>
            <person name="Hase S."/>
            <person name="Sato K."/>
            <person name="Oba Y."/>
            <person name="Sakakibara Y."/>
        </authorList>
    </citation>
    <scope>NUCLEOTIDE SEQUENCE</scope>
</reference>
<protein>
    <submittedName>
        <fullName evidence="2">Uncharacterized protein</fullName>
    </submittedName>
</protein>
<accession>A0ABQ0M3B6</accession>
<evidence type="ECO:0000313" key="2">
    <source>
        <dbReference type="EMBL" id="GAT57743.1"/>
    </source>
</evidence>
<dbReference type="EMBL" id="DF849506">
    <property type="protein sequence ID" value="GAT57743.1"/>
    <property type="molecule type" value="Genomic_DNA"/>
</dbReference>
<keyword evidence="3" id="KW-1185">Reference proteome</keyword>
<organism evidence="2 3">
    <name type="scientific">Mycena chlorophos</name>
    <name type="common">Agaric fungus</name>
    <name type="synonym">Agaricus chlorophos</name>
    <dbReference type="NCBI Taxonomy" id="658473"/>
    <lineage>
        <taxon>Eukaryota</taxon>
        <taxon>Fungi</taxon>
        <taxon>Dikarya</taxon>
        <taxon>Basidiomycota</taxon>
        <taxon>Agaricomycotina</taxon>
        <taxon>Agaricomycetes</taxon>
        <taxon>Agaricomycetidae</taxon>
        <taxon>Agaricales</taxon>
        <taxon>Marasmiineae</taxon>
        <taxon>Mycenaceae</taxon>
        <taxon>Mycena</taxon>
    </lineage>
</organism>
<evidence type="ECO:0000313" key="3">
    <source>
        <dbReference type="Proteomes" id="UP000815677"/>
    </source>
</evidence>
<dbReference type="Proteomes" id="UP000815677">
    <property type="component" value="Unassembled WGS sequence"/>
</dbReference>
<gene>
    <name evidence="2" type="ORF">MCHLO_14252</name>
</gene>
<keyword evidence="1" id="KW-0812">Transmembrane</keyword>
<proteinExistence type="predicted"/>
<evidence type="ECO:0000256" key="1">
    <source>
        <dbReference type="SAM" id="Phobius"/>
    </source>
</evidence>
<sequence>MSSPIDTLQARRFHYIGTRCYNENLQLISCPISLVDLIVIGIIGGLLLLGFIVYLVLTRCNGGSLCRRRSRRVETFPWPAFEEGRSRFAYATVPAASHSLDMLVEPPKIHAAAHAYALQQYRPYDV</sequence>